<protein>
    <submittedName>
        <fullName evidence="1">Uncharacterized protein</fullName>
    </submittedName>
</protein>
<sequence>MSGILITNVFGVNLPPPCAVMIAHIDARPGARNFHSSPHYPYRCPCPKHPSARSNKTPPAPATDYVDLQALTLPEHRSATRFRSVGLCRKTRSSPVRRLARIEMADLVKCN</sequence>
<evidence type="ECO:0000313" key="1">
    <source>
        <dbReference type="EnsemblMetazoa" id="ACOM036582-PA.1"/>
    </source>
</evidence>
<reference evidence="1" key="1">
    <citation type="submission" date="2022-08" db="UniProtKB">
        <authorList>
            <consortium name="EnsemblMetazoa"/>
        </authorList>
    </citation>
    <scope>IDENTIFICATION</scope>
</reference>
<name>A0A8W7PSU2_ANOCL</name>
<proteinExistence type="predicted"/>
<organism evidence="1">
    <name type="scientific">Anopheles coluzzii</name>
    <name type="common">African malaria mosquito</name>
    <dbReference type="NCBI Taxonomy" id="1518534"/>
    <lineage>
        <taxon>Eukaryota</taxon>
        <taxon>Metazoa</taxon>
        <taxon>Ecdysozoa</taxon>
        <taxon>Arthropoda</taxon>
        <taxon>Hexapoda</taxon>
        <taxon>Insecta</taxon>
        <taxon>Pterygota</taxon>
        <taxon>Neoptera</taxon>
        <taxon>Endopterygota</taxon>
        <taxon>Diptera</taxon>
        <taxon>Nematocera</taxon>
        <taxon>Culicoidea</taxon>
        <taxon>Culicidae</taxon>
        <taxon>Anophelinae</taxon>
        <taxon>Anopheles</taxon>
    </lineage>
</organism>
<accession>A0A8W7PSU2</accession>
<dbReference type="AlphaFoldDB" id="A0A8W7PSU2"/>
<dbReference type="Proteomes" id="UP000075882">
    <property type="component" value="Unassembled WGS sequence"/>
</dbReference>
<dbReference type="EnsemblMetazoa" id="ACOM036582-RA">
    <property type="protein sequence ID" value="ACOM036582-PA.1"/>
    <property type="gene ID" value="ACOM036582"/>
</dbReference>